<dbReference type="RefSeq" id="WP_151458072.1">
    <property type="nucleotide sequence ID" value="NZ_RIAS01000005.1"/>
</dbReference>
<comment type="caution">
    <text evidence="2">The sequence shown here is derived from an EMBL/GenBank/DDBJ whole genome shotgun (WGS) entry which is preliminary data.</text>
</comment>
<evidence type="ECO:0000313" key="3">
    <source>
        <dbReference type="Proteomes" id="UP000323664"/>
    </source>
</evidence>
<dbReference type="AlphaFoldDB" id="A0A5M9WSL0"/>
<protein>
    <submittedName>
        <fullName evidence="2">Uncharacterized protein</fullName>
    </submittedName>
</protein>
<name>A0A5M9WSL0_PAEAM</name>
<feature type="transmembrane region" description="Helical" evidence="1">
    <location>
        <begin position="63"/>
        <end position="80"/>
    </location>
</feature>
<dbReference type="EMBL" id="RIAS01000005">
    <property type="protein sequence ID" value="KAA8784575.1"/>
    <property type="molecule type" value="Genomic_DNA"/>
</dbReference>
<keyword evidence="1" id="KW-0812">Transmembrane</keyword>
<dbReference type="OrthoDB" id="2651039at2"/>
<reference evidence="2 3" key="1">
    <citation type="journal article" date="2019" name="J. Ind. Microbiol. Biotechnol.">
        <title>Paenibacillus amylolyticus 27C64 has a diverse set of carbohydrate-active enzymes and complete pectin deconstruction system.</title>
        <authorList>
            <person name="Keggi C."/>
            <person name="Doran-Peterson J."/>
        </authorList>
    </citation>
    <scope>NUCLEOTIDE SEQUENCE [LARGE SCALE GENOMIC DNA]</scope>
    <source>
        <strain evidence="2 3">27C64</strain>
    </source>
</reference>
<feature type="transmembrane region" description="Helical" evidence="1">
    <location>
        <begin position="6"/>
        <end position="26"/>
    </location>
</feature>
<evidence type="ECO:0000256" key="1">
    <source>
        <dbReference type="SAM" id="Phobius"/>
    </source>
</evidence>
<feature type="transmembrane region" description="Helical" evidence="1">
    <location>
        <begin position="38"/>
        <end position="57"/>
    </location>
</feature>
<gene>
    <name evidence="2" type="ORF">EC604_12035</name>
</gene>
<accession>A0A5M9WSL0</accession>
<keyword evidence="1" id="KW-1133">Transmembrane helix</keyword>
<keyword evidence="1" id="KW-0472">Membrane</keyword>
<proteinExistence type="predicted"/>
<evidence type="ECO:0000313" key="2">
    <source>
        <dbReference type="EMBL" id="KAA8784575.1"/>
    </source>
</evidence>
<dbReference type="Proteomes" id="UP000323664">
    <property type="component" value="Unassembled WGS sequence"/>
</dbReference>
<sequence length="94" mass="10775">MFLVALALLGMLAFYSLLAYVLIRFISKRAFKVTLTKLEMLEIITGLALIFVVFQGIRWGSTSTILPSILLIAPLINMRISNRKQRERLKQEFT</sequence>
<organism evidence="2 3">
    <name type="scientific">Paenibacillus amylolyticus</name>
    <dbReference type="NCBI Taxonomy" id="1451"/>
    <lineage>
        <taxon>Bacteria</taxon>
        <taxon>Bacillati</taxon>
        <taxon>Bacillota</taxon>
        <taxon>Bacilli</taxon>
        <taxon>Bacillales</taxon>
        <taxon>Paenibacillaceae</taxon>
        <taxon>Paenibacillus</taxon>
    </lineage>
</organism>